<comment type="caution">
    <text evidence="1">The sequence shown here is derived from an EMBL/GenBank/DDBJ whole genome shotgun (WGS) entry which is preliminary data.</text>
</comment>
<organism evidence="1">
    <name type="scientific">marine sediment metagenome</name>
    <dbReference type="NCBI Taxonomy" id="412755"/>
    <lineage>
        <taxon>unclassified sequences</taxon>
        <taxon>metagenomes</taxon>
        <taxon>ecological metagenomes</taxon>
    </lineage>
</organism>
<protein>
    <submittedName>
        <fullName evidence="1">Uncharacterized protein</fullName>
    </submittedName>
</protein>
<dbReference type="EMBL" id="LAZR01000927">
    <property type="protein sequence ID" value="KKN54486.1"/>
    <property type="molecule type" value="Genomic_DNA"/>
</dbReference>
<dbReference type="AlphaFoldDB" id="A0A0F9TZD9"/>
<sequence length="137" mass="15999">MRKLIACLLFLTFINVVFVQAEFKFEVTQEMKNKEAEITITGKTFDEVWKATTRTLISQKFQIKESDKESGTIFAQKRRSVFYDVEDVSSAWNFVLESDEEEIIVFCVYNTGTANLLSTGKKPFKKFREKLKERLSE</sequence>
<name>A0A0F9TZD9_9ZZZZ</name>
<reference evidence="1" key="1">
    <citation type="journal article" date="2015" name="Nature">
        <title>Complex archaea that bridge the gap between prokaryotes and eukaryotes.</title>
        <authorList>
            <person name="Spang A."/>
            <person name="Saw J.H."/>
            <person name="Jorgensen S.L."/>
            <person name="Zaremba-Niedzwiedzka K."/>
            <person name="Martijn J."/>
            <person name="Lind A.E."/>
            <person name="van Eijk R."/>
            <person name="Schleper C."/>
            <person name="Guy L."/>
            <person name="Ettema T.J."/>
        </authorList>
    </citation>
    <scope>NUCLEOTIDE SEQUENCE</scope>
</reference>
<proteinExistence type="predicted"/>
<evidence type="ECO:0000313" key="1">
    <source>
        <dbReference type="EMBL" id="KKN54486.1"/>
    </source>
</evidence>
<gene>
    <name evidence="1" type="ORF">LCGC14_0591970</name>
</gene>
<accession>A0A0F9TZD9</accession>